<dbReference type="SUPFAM" id="SSF48264">
    <property type="entry name" value="Cytochrome P450"/>
    <property type="match status" value="1"/>
</dbReference>
<keyword evidence="3" id="KW-0560">Oxidoreductase</keyword>
<feature type="binding site" description="axial binding residue" evidence="2">
    <location>
        <position position="293"/>
    </location>
    <ligand>
        <name>heme</name>
        <dbReference type="ChEBI" id="CHEBI:30413"/>
    </ligand>
    <ligandPart>
        <name>Fe</name>
        <dbReference type="ChEBI" id="CHEBI:18248"/>
    </ligandPart>
</feature>
<keyword evidence="4" id="KW-1185">Reference proteome</keyword>
<dbReference type="GO" id="GO:0005506">
    <property type="term" value="F:iron ion binding"/>
    <property type="evidence" value="ECO:0007669"/>
    <property type="project" value="InterPro"/>
</dbReference>
<dbReference type="GO" id="GO:0016705">
    <property type="term" value="F:oxidoreductase activity, acting on paired donors, with incorporation or reduction of molecular oxygen"/>
    <property type="evidence" value="ECO:0007669"/>
    <property type="project" value="InterPro"/>
</dbReference>
<dbReference type="PROSITE" id="PS00086">
    <property type="entry name" value="CYTOCHROME_P450"/>
    <property type="match status" value="1"/>
</dbReference>
<dbReference type="Proteomes" id="UP000694845">
    <property type="component" value="Unplaced"/>
</dbReference>
<keyword evidence="3" id="KW-0503">Monooxygenase</keyword>
<dbReference type="RefSeq" id="XP_022103232.1">
    <property type="nucleotide sequence ID" value="XM_022247540.1"/>
</dbReference>
<comment type="similarity">
    <text evidence="1 3">Belongs to the cytochrome P450 family.</text>
</comment>
<dbReference type="InterPro" id="IPR050196">
    <property type="entry name" value="Cytochrome_P450_Monoox"/>
</dbReference>
<keyword evidence="2 3" id="KW-0349">Heme</keyword>
<dbReference type="PANTHER" id="PTHR24291">
    <property type="entry name" value="CYTOCHROME P450 FAMILY 4"/>
    <property type="match status" value="1"/>
</dbReference>
<organism evidence="4 5">
    <name type="scientific">Acanthaster planci</name>
    <name type="common">Crown-of-thorns starfish</name>
    <dbReference type="NCBI Taxonomy" id="133434"/>
    <lineage>
        <taxon>Eukaryota</taxon>
        <taxon>Metazoa</taxon>
        <taxon>Echinodermata</taxon>
        <taxon>Eleutherozoa</taxon>
        <taxon>Asterozoa</taxon>
        <taxon>Asteroidea</taxon>
        <taxon>Valvatacea</taxon>
        <taxon>Valvatida</taxon>
        <taxon>Acanthasteridae</taxon>
        <taxon>Acanthaster</taxon>
    </lineage>
</organism>
<dbReference type="AlphaFoldDB" id="A0A8B7ZE16"/>
<comment type="cofactor">
    <cofactor evidence="2">
        <name>heme</name>
        <dbReference type="ChEBI" id="CHEBI:30413"/>
    </cofactor>
</comment>
<dbReference type="Pfam" id="PF00067">
    <property type="entry name" value="p450"/>
    <property type="match status" value="1"/>
</dbReference>
<dbReference type="PRINTS" id="PR00463">
    <property type="entry name" value="EP450I"/>
</dbReference>
<keyword evidence="2 3" id="KW-0408">Iron</keyword>
<evidence type="ECO:0000313" key="5">
    <source>
        <dbReference type="RefSeq" id="XP_022103232.1"/>
    </source>
</evidence>
<proteinExistence type="inferred from homology"/>
<dbReference type="PANTHER" id="PTHR24291:SF201">
    <property type="entry name" value="CYTOCHROME P450, FAMILY 4, SUBFAMILY B, POLYPEPTIDE 7"/>
    <property type="match status" value="1"/>
</dbReference>
<keyword evidence="2 3" id="KW-0479">Metal-binding</keyword>
<dbReference type="GO" id="GO:0004497">
    <property type="term" value="F:monooxygenase activity"/>
    <property type="evidence" value="ECO:0007669"/>
    <property type="project" value="UniProtKB-KW"/>
</dbReference>
<dbReference type="KEGG" id="aplc:110985989"/>
<dbReference type="GeneID" id="110985989"/>
<protein>
    <submittedName>
        <fullName evidence="5">Cytochrome P450 4F4-like isoform X1</fullName>
    </submittedName>
</protein>
<evidence type="ECO:0000256" key="1">
    <source>
        <dbReference type="ARBA" id="ARBA00010617"/>
    </source>
</evidence>
<dbReference type="InterPro" id="IPR036396">
    <property type="entry name" value="Cyt_P450_sf"/>
</dbReference>
<gene>
    <name evidence="5" type="primary">LOC110985989</name>
</gene>
<evidence type="ECO:0000256" key="3">
    <source>
        <dbReference type="RuleBase" id="RU000461"/>
    </source>
</evidence>
<reference evidence="5" key="1">
    <citation type="submission" date="2025-08" db="UniProtKB">
        <authorList>
            <consortium name="RefSeq"/>
        </authorList>
    </citation>
    <scope>IDENTIFICATION</scope>
</reference>
<sequence length="350" mass="40029">MGRAAAQGHTFDIHGGLVLCTFDVIMRTACSNKSNCQIRTVGHEKEMSVLSACETLLRFIQKRQYGSRLLLNPWIFRLSSNYAEYKSNIKFLHNFAKKLVEDRKKEILQKAEGGNPITKPRDFLDTLVMARDEEGSGLTVKEMVDEVNTFLFAGHETTATFMTWFLYFLSKYPEHQTRIREEVDKMLAGRDSERITFKDLSQFEYMTMAIKESMRMMTAGPLFVRTLTAPYTVDGFTIPEGTLVGIGFHQLHHNPTVWGDDHMEYKPSRFLPQNIAKMDPFSYSPFSAGSRNCIGQQFAMNEIKVFTARILRRFRLSLVKGEPDPIPSMNISSKPLKPLHINLETVCRAS</sequence>
<name>A0A8B7ZE16_ACAPL</name>
<accession>A0A8B7ZE16</accession>
<dbReference type="PRINTS" id="PR00385">
    <property type="entry name" value="P450"/>
</dbReference>
<dbReference type="GO" id="GO:0020037">
    <property type="term" value="F:heme binding"/>
    <property type="evidence" value="ECO:0007669"/>
    <property type="project" value="InterPro"/>
</dbReference>
<dbReference type="InterPro" id="IPR001128">
    <property type="entry name" value="Cyt_P450"/>
</dbReference>
<dbReference type="Gene3D" id="1.10.630.10">
    <property type="entry name" value="Cytochrome P450"/>
    <property type="match status" value="1"/>
</dbReference>
<dbReference type="InterPro" id="IPR002401">
    <property type="entry name" value="Cyt_P450_E_grp-I"/>
</dbReference>
<evidence type="ECO:0000313" key="4">
    <source>
        <dbReference type="Proteomes" id="UP000694845"/>
    </source>
</evidence>
<dbReference type="OMA" id="VGHEKEM"/>
<dbReference type="InterPro" id="IPR017972">
    <property type="entry name" value="Cyt_P450_CS"/>
</dbReference>
<dbReference type="OrthoDB" id="1470350at2759"/>
<evidence type="ECO:0000256" key="2">
    <source>
        <dbReference type="PIRSR" id="PIRSR602401-1"/>
    </source>
</evidence>